<keyword evidence="2 3" id="KW-0143">Chaperone</keyword>
<accession>A0A8J6XU09</accession>
<dbReference type="HAMAP" id="MF_01151">
    <property type="entry name" value="GrpE"/>
    <property type="match status" value="1"/>
</dbReference>
<dbReference type="Gene3D" id="2.30.22.10">
    <property type="entry name" value="Head domain of nucleotide exchange factor GrpE"/>
    <property type="match status" value="1"/>
</dbReference>
<dbReference type="InterPro" id="IPR009012">
    <property type="entry name" value="GrpE_head"/>
</dbReference>
<comment type="function">
    <text evidence="3 4">Participates actively in the response to hyperosmotic and heat shock by preventing the aggregation of stress-denatured proteins, in association with DnaK and GrpE. It is the nucleotide exchange factor for DnaK and may function as a thermosensor. Unfolded proteins bind initially to DnaJ; upon interaction with the DnaJ-bound protein, DnaK hydrolyzes its bound ATP, resulting in the formation of a stable complex. GrpE releases ADP from DnaK; ATP binding to DnaK triggers the release of the substrate protein, thus completing the reaction cycle. Several rounds of ATP-dependent interactions between DnaJ, DnaK and GrpE are required for fully efficient folding.</text>
</comment>
<dbReference type="Pfam" id="PF01025">
    <property type="entry name" value="GrpE"/>
    <property type="match status" value="1"/>
</dbReference>
<dbReference type="PRINTS" id="PR00773">
    <property type="entry name" value="GRPEPROTEIN"/>
</dbReference>
<dbReference type="CDD" id="cd00446">
    <property type="entry name" value="GrpE"/>
    <property type="match status" value="1"/>
</dbReference>
<sequence>MSIGERQPQPGDEPDLGSDLNGDEEEPAIKVEDRRHWARDESEDDDSEPEVPDTRPTIIDEYRQRAEQAEAQLQEYIAAFKKVKSEQEQFRSRLQNDIDRKVDLQFGGVVEELLEGMDELDLALSHVADVPEARELATGVKLVRDRFLATLMKHGVERIDPAGEPFDPNLAEAIGVEPVEDEAMDGKVTRTYRAGYVLGERVLRPARVAVGKKS</sequence>
<dbReference type="SUPFAM" id="SSF51064">
    <property type="entry name" value="Head domain of nucleotide exchange factor GrpE"/>
    <property type="match status" value="1"/>
</dbReference>
<evidence type="ECO:0000256" key="6">
    <source>
        <dbReference type="SAM" id="MobiDB-lite"/>
    </source>
</evidence>
<comment type="subunit">
    <text evidence="3">Homodimer.</text>
</comment>
<organism evidence="7 8">
    <name type="scientific">Candidatus Polarisedimenticola svalbardensis</name>
    <dbReference type="NCBI Taxonomy" id="2886004"/>
    <lineage>
        <taxon>Bacteria</taxon>
        <taxon>Pseudomonadati</taxon>
        <taxon>Acidobacteriota</taxon>
        <taxon>Candidatus Polarisedimenticolia</taxon>
        <taxon>Candidatus Polarisedimenticolales</taxon>
        <taxon>Candidatus Polarisedimenticolaceae</taxon>
        <taxon>Candidatus Polarisedimenticola</taxon>
    </lineage>
</organism>
<dbReference type="InterPro" id="IPR013805">
    <property type="entry name" value="GrpE_CC"/>
</dbReference>
<keyword evidence="3" id="KW-0963">Cytoplasm</keyword>
<dbReference type="PANTHER" id="PTHR21237:SF23">
    <property type="entry name" value="GRPE PROTEIN HOMOLOG, MITOCHONDRIAL"/>
    <property type="match status" value="1"/>
</dbReference>
<dbReference type="GO" id="GO:0051082">
    <property type="term" value="F:unfolded protein binding"/>
    <property type="evidence" value="ECO:0007669"/>
    <property type="project" value="TreeGrafter"/>
</dbReference>
<evidence type="ECO:0000256" key="4">
    <source>
        <dbReference type="RuleBase" id="RU000639"/>
    </source>
</evidence>
<evidence type="ECO:0000256" key="1">
    <source>
        <dbReference type="ARBA" id="ARBA00009054"/>
    </source>
</evidence>
<proteinExistence type="inferred from homology"/>
<feature type="compositionally biased region" description="Basic and acidic residues" evidence="6">
    <location>
        <begin position="27"/>
        <end position="40"/>
    </location>
</feature>
<feature type="compositionally biased region" description="Acidic residues" evidence="6">
    <location>
        <begin position="41"/>
        <end position="51"/>
    </location>
</feature>
<evidence type="ECO:0000256" key="2">
    <source>
        <dbReference type="ARBA" id="ARBA00023186"/>
    </source>
</evidence>
<evidence type="ECO:0000313" key="8">
    <source>
        <dbReference type="Proteomes" id="UP000648239"/>
    </source>
</evidence>
<feature type="compositionally biased region" description="Acidic residues" evidence="6">
    <location>
        <begin position="12"/>
        <end position="26"/>
    </location>
</feature>
<evidence type="ECO:0000313" key="7">
    <source>
        <dbReference type="EMBL" id="MBD3867833.1"/>
    </source>
</evidence>
<feature type="region of interest" description="Disordered" evidence="6">
    <location>
        <begin position="1"/>
        <end position="64"/>
    </location>
</feature>
<evidence type="ECO:0000256" key="3">
    <source>
        <dbReference type="HAMAP-Rule" id="MF_01151"/>
    </source>
</evidence>
<dbReference type="EMBL" id="JACXWD010000016">
    <property type="protein sequence ID" value="MBD3867833.1"/>
    <property type="molecule type" value="Genomic_DNA"/>
</dbReference>
<dbReference type="GO" id="GO:0042803">
    <property type="term" value="F:protein homodimerization activity"/>
    <property type="evidence" value="ECO:0007669"/>
    <property type="project" value="InterPro"/>
</dbReference>
<dbReference type="Gene3D" id="3.90.20.20">
    <property type="match status" value="1"/>
</dbReference>
<dbReference type="PANTHER" id="PTHR21237">
    <property type="entry name" value="GRPE PROTEIN"/>
    <property type="match status" value="1"/>
</dbReference>
<protein>
    <recommendedName>
        <fullName evidence="3 4">Protein GrpE</fullName>
    </recommendedName>
    <alternativeName>
        <fullName evidence="3">HSP-70 cofactor</fullName>
    </alternativeName>
</protein>
<comment type="similarity">
    <text evidence="1 3 5">Belongs to the GrpE family.</text>
</comment>
<dbReference type="SUPFAM" id="SSF58014">
    <property type="entry name" value="Coiled-coil domain of nucleotide exchange factor GrpE"/>
    <property type="match status" value="1"/>
</dbReference>
<dbReference type="Proteomes" id="UP000648239">
    <property type="component" value="Unassembled WGS sequence"/>
</dbReference>
<dbReference type="GO" id="GO:0051087">
    <property type="term" value="F:protein-folding chaperone binding"/>
    <property type="evidence" value="ECO:0007669"/>
    <property type="project" value="InterPro"/>
</dbReference>
<name>A0A8J6XU09_9BACT</name>
<keyword evidence="3 4" id="KW-0346">Stress response</keyword>
<dbReference type="GO" id="GO:0006457">
    <property type="term" value="P:protein folding"/>
    <property type="evidence" value="ECO:0007669"/>
    <property type="project" value="InterPro"/>
</dbReference>
<comment type="caution">
    <text evidence="7">The sequence shown here is derived from an EMBL/GenBank/DDBJ whole genome shotgun (WGS) entry which is preliminary data.</text>
</comment>
<comment type="subcellular location">
    <subcellularLocation>
        <location evidence="3">Cytoplasm</location>
    </subcellularLocation>
</comment>
<dbReference type="GO" id="GO:0000774">
    <property type="term" value="F:adenyl-nucleotide exchange factor activity"/>
    <property type="evidence" value="ECO:0007669"/>
    <property type="project" value="InterPro"/>
</dbReference>
<dbReference type="AlphaFoldDB" id="A0A8J6XU09"/>
<dbReference type="InterPro" id="IPR000740">
    <property type="entry name" value="GrpE"/>
</dbReference>
<gene>
    <name evidence="3" type="primary">grpE</name>
    <name evidence="7" type="ORF">IFK94_06900</name>
</gene>
<evidence type="ECO:0000256" key="5">
    <source>
        <dbReference type="RuleBase" id="RU004478"/>
    </source>
</evidence>
<reference evidence="7 8" key="1">
    <citation type="submission" date="2020-08" db="EMBL/GenBank/DDBJ databases">
        <title>Acidobacteriota in marine sediments use diverse sulfur dissimilation pathways.</title>
        <authorList>
            <person name="Wasmund K."/>
        </authorList>
    </citation>
    <scope>NUCLEOTIDE SEQUENCE [LARGE SCALE GENOMIC DNA]</scope>
    <source>
        <strain evidence="7">MAG AM4</strain>
    </source>
</reference>
<dbReference type="PROSITE" id="PS01071">
    <property type="entry name" value="GRPE"/>
    <property type="match status" value="1"/>
</dbReference>
<dbReference type="GO" id="GO:0005737">
    <property type="term" value="C:cytoplasm"/>
    <property type="evidence" value="ECO:0007669"/>
    <property type="project" value="UniProtKB-SubCell"/>
</dbReference>